<dbReference type="SUPFAM" id="SSF51366">
    <property type="entry name" value="Ribulose-phoshate binding barrel"/>
    <property type="match status" value="1"/>
</dbReference>
<dbReference type="GO" id="GO:0006508">
    <property type="term" value="P:proteolysis"/>
    <property type="evidence" value="ECO:0007669"/>
    <property type="project" value="UniProtKB-KW"/>
</dbReference>
<reference evidence="5 7" key="1">
    <citation type="submission" date="2016-10" db="EMBL/GenBank/DDBJ databases">
        <title>Complete Genome Sequence of Acetogen Clostridium formicoaceticum ATCC 27076.</title>
        <authorList>
            <person name="Bao T."/>
            <person name="Cheng C."/>
            <person name="Zhao J."/>
            <person name="Yang S.-T."/>
            <person name="Wang J."/>
            <person name="Wang M."/>
        </authorList>
    </citation>
    <scope>NUCLEOTIDE SEQUENCE [LARGE SCALE GENOMIC DNA]</scope>
    <source>
        <strain evidence="5 7">ATCC 27076</strain>
    </source>
</reference>
<protein>
    <submittedName>
        <fullName evidence="5">Peptidase U32</fullName>
    </submittedName>
    <submittedName>
        <fullName evidence="6">Protease YhbU</fullName>
        <ecNumber evidence="6">3.4.-.-</ecNumber>
    </submittedName>
</protein>
<dbReference type="PANTHER" id="PTHR30217:SF6">
    <property type="entry name" value="TRNA HYDROXYLATION PROTEIN P"/>
    <property type="match status" value="1"/>
</dbReference>
<feature type="domain" description="Peptidase family U32 C-terminal" evidence="4">
    <location>
        <begin position="322"/>
        <end position="404"/>
    </location>
</feature>
<dbReference type="Proteomes" id="UP000177894">
    <property type="component" value="Chromosome"/>
</dbReference>
<dbReference type="AlphaFoldDB" id="A0AAC9RK56"/>
<sequence>MKKVELLAPAGDLERLKIAVIYGADAVYLGGEIFGLRAAAKNFNLEDLEEGVKFAHQRGVKVFVTTNIIPHNEDLEALPQYLREIEKVGVDGVIVSDPGTFAIIRETVPNVEVHISTQANNTNHSTVTFWHKLGAKRVVLARELSFDEIKEIRKHISNEIELEAFVHGAMCISYSGRCLLSNYMAGRDANRGECAHPCRWNYYLVEEKRPGEYMPIIEDEKGSYIMNSKDLCMIEYIPELIESGINSLKIEGRMKTTYYVATIIRAYRMAIDAYYDNPKEWKCLPEWLREIKKASHRDFTTGFYLDKPDHKEHIYGDKSYIRGYSFIGMIKAYDETTQIATVQQRNRFFSGDDIEIIGPSKEVIKMKIEKMWNEEGEEIEVAPHPKQIVKFKVKHKVEPYYILRRERAEEENEER</sequence>
<dbReference type="EC" id="3.4.-.-" evidence="6"/>
<dbReference type="InterPro" id="IPR051454">
    <property type="entry name" value="RNA/ubiquinone_mod_enzymes"/>
</dbReference>
<dbReference type="InterPro" id="IPR032525">
    <property type="entry name" value="Peptidase_U32_C"/>
</dbReference>
<evidence type="ECO:0000313" key="5">
    <source>
        <dbReference type="EMBL" id="AOY77036.1"/>
    </source>
</evidence>
<organism evidence="6 8">
    <name type="scientific">Clostridium formicaceticum</name>
    <dbReference type="NCBI Taxonomy" id="1497"/>
    <lineage>
        <taxon>Bacteria</taxon>
        <taxon>Bacillati</taxon>
        <taxon>Bacillota</taxon>
        <taxon>Clostridia</taxon>
        <taxon>Eubacteriales</taxon>
        <taxon>Clostridiaceae</taxon>
        <taxon>Clostridium</taxon>
    </lineage>
</organism>
<dbReference type="PROSITE" id="PS01276">
    <property type="entry name" value="PEPTIDASE_U32"/>
    <property type="match status" value="1"/>
</dbReference>
<evidence type="ECO:0000256" key="1">
    <source>
        <dbReference type="ARBA" id="ARBA00022670"/>
    </source>
</evidence>
<evidence type="ECO:0000313" key="8">
    <source>
        <dbReference type="Proteomes" id="UP000192478"/>
    </source>
</evidence>
<accession>A0AAC9RK56</accession>
<keyword evidence="2 6" id="KW-0378">Hydrolase</keyword>
<keyword evidence="7" id="KW-1185">Reference proteome</keyword>
<evidence type="ECO:0000313" key="7">
    <source>
        <dbReference type="Proteomes" id="UP000177894"/>
    </source>
</evidence>
<dbReference type="Pfam" id="PF01136">
    <property type="entry name" value="Peptidase_U32"/>
    <property type="match status" value="1"/>
</dbReference>
<gene>
    <name evidence="6" type="primary">yhbU_2</name>
    <name evidence="5" type="ORF">BJL90_14965</name>
    <name evidence="6" type="ORF">CLFO_19360</name>
</gene>
<dbReference type="EMBL" id="CP020559">
    <property type="protein sequence ID" value="ARE87536.1"/>
    <property type="molecule type" value="Genomic_DNA"/>
</dbReference>
<dbReference type="KEGG" id="cfm:BJL90_14965"/>
<comment type="similarity">
    <text evidence="3">Belongs to the peptidase U32 family.</text>
</comment>
<evidence type="ECO:0000256" key="3">
    <source>
        <dbReference type="ARBA" id="ARBA00038374"/>
    </source>
</evidence>
<evidence type="ECO:0000313" key="6">
    <source>
        <dbReference type="EMBL" id="ARE87536.1"/>
    </source>
</evidence>
<evidence type="ECO:0000259" key="4">
    <source>
        <dbReference type="Pfam" id="PF16325"/>
    </source>
</evidence>
<dbReference type="InterPro" id="IPR001539">
    <property type="entry name" value="Peptidase_U32"/>
</dbReference>
<dbReference type="InterPro" id="IPR011060">
    <property type="entry name" value="RibuloseP-bd_barrel"/>
</dbReference>
<dbReference type="PANTHER" id="PTHR30217">
    <property type="entry name" value="PEPTIDASE U32 FAMILY"/>
    <property type="match status" value="1"/>
</dbReference>
<evidence type="ECO:0000256" key="2">
    <source>
        <dbReference type="ARBA" id="ARBA00022801"/>
    </source>
</evidence>
<reference evidence="6 8" key="2">
    <citation type="submission" date="2017-03" db="EMBL/GenBank/DDBJ databases">
        <title>Complete sequence of Clostridium formicaceticum DSM 92.</title>
        <authorList>
            <person name="Poehlein A."/>
            <person name="Karl M."/>
            <person name="Bengelsdorf F.R."/>
            <person name="Duerre P."/>
            <person name="Daniel R."/>
        </authorList>
    </citation>
    <scope>NUCLEOTIDE SEQUENCE [LARGE SCALE GENOMIC DNA]</scope>
    <source>
        <strain evidence="6 8">DSM 92</strain>
    </source>
</reference>
<dbReference type="Pfam" id="PF16325">
    <property type="entry name" value="Peptidase_U32_C"/>
    <property type="match status" value="1"/>
</dbReference>
<dbReference type="Proteomes" id="UP000192478">
    <property type="component" value="Chromosome"/>
</dbReference>
<dbReference type="EMBL" id="CP017603">
    <property type="protein sequence ID" value="AOY77036.1"/>
    <property type="molecule type" value="Genomic_DNA"/>
</dbReference>
<name>A0AAC9RK56_9CLOT</name>
<keyword evidence="1 6" id="KW-0645">Protease</keyword>
<dbReference type="Gene3D" id="2.40.30.10">
    <property type="entry name" value="Translation factors"/>
    <property type="match status" value="1"/>
</dbReference>
<dbReference type="RefSeq" id="WP_070969701.1">
    <property type="nucleotide sequence ID" value="NZ_CP017603.1"/>
</dbReference>
<proteinExistence type="inferred from homology"/>
<dbReference type="GO" id="GO:0008233">
    <property type="term" value="F:peptidase activity"/>
    <property type="evidence" value="ECO:0007669"/>
    <property type="project" value="UniProtKB-KW"/>
</dbReference>